<evidence type="ECO:0000256" key="1">
    <source>
        <dbReference type="SAM" id="MobiDB-lite"/>
    </source>
</evidence>
<protein>
    <submittedName>
        <fullName evidence="2">Uncharacterized protein</fullName>
    </submittedName>
</protein>
<reference evidence="2 3" key="1">
    <citation type="submission" date="2024-09" db="EMBL/GenBank/DDBJ databases">
        <title>Chromosome-scale assembly of Riccia fluitans.</title>
        <authorList>
            <person name="Paukszto L."/>
            <person name="Sawicki J."/>
            <person name="Karawczyk K."/>
            <person name="Piernik-Szablinska J."/>
            <person name="Szczecinska M."/>
            <person name="Mazdziarz M."/>
        </authorList>
    </citation>
    <scope>NUCLEOTIDE SEQUENCE [LARGE SCALE GENOMIC DNA]</scope>
    <source>
        <strain evidence="2">Rf_01</strain>
        <tissue evidence="2">Aerial parts of the thallus</tissue>
    </source>
</reference>
<comment type="caution">
    <text evidence="2">The sequence shown here is derived from an EMBL/GenBank/DDBJ whole genome shotgun (WGS) entry which is preliminary data.</text>
</comment>
<sequence length="90" mass="9938">METRHENGHRSKTERSAKPRGGIDKRKPKAGSTVEDPAGTAKRIADVLALGATQNLPRKQGQTDGRTNRQAEVEEFVGNKPGKQNRRARH</sequence>
<feature type="compositionally biased region" description="Basic and acidic residues" evidence="1">
    <location>
        <begin position="1"/>
        <end position="25"/>
    </location>
</feature>
<name>A0ABD1ZMU3_9MARC</name>
<dbReference type="EMBL" id="JBHFFA010000001">
    <property type="protein sequence ID" value="KAL2652770.1"/>
    <property type="molecule type" value="Genomic_DNA"/>
</dbReference>
<dbReference type="Proteomes" id="UP001605036">
    <property type="component" value="Unassembled WGS sequence"/>
</dbReference>
<organism evidence="2 3">
    <name type="scientific">Riccia fluitans</name>
    <dbReference type="NCBI Taxonomy" id="41844"/>
    <lineage>
        <taxon>Eukaryota</taxon>
        <taxon>Viridiplantae</taxon>
        <taxon>Streptophyta</taxon>
        <taxon>Embryophyta</taxon>
        <taxon>Marchantiophyta</taxon>
        <taxon>Marchantiopsida</taxon>
        <taxon>Marchantiidae</taxon>
        <taxon>Marchantiales</taxon>
        <taxon>Ricciaceae</taxon>
        <taxon>Riccia</taxon>
    </lineage>
</organism>
<dbReference type="AlphaFoldDB" id="A0ABD1ZMU3"/>
<evidence type="ECO:0000313" key="2">
    <source>
        <dbReference type="EMBL" id="KAL2652770.1"/>
    </source>
</evidence>
<feature type="region of interest" description="Disordered" evidence="1">
    <location>
        <begin position="1"/>
        <end position="40"/>
    </location>
</feature>
<feature type="compositionally biased region" description="Polar residues" evidence="1">
    <location>
        <begin position="52"/>
        <end position="65"/>
    </location>
</feature>
<accession>A0ABD1ZMU3</accession>
<evidence type="ECO:0000313" key="3">
    <source>
        <dbReference type="Proteomes" id="UP001605036"/>
    </source>
</evidence>
<keyword evidence="3" id="KW-1185">Reference proteome</keyword>
<proteinExistence type="predicted"/>
<gene>
    <name evidence="2" type="ORF">R1flu_020898</name>
</gene>
<feature type="region of interest" description="Disordered" evidence="1">
    <location>
        <begin position="52"/>
        <end position="90"/>
    </location>
</feature>